<dbReference type="PANTHER" id="PTHR36313">
    <property type="entry name" value="ROOT MERISTEM GROWTH FACTOR 2"/>
    <property type="match status" value="1"/>
</dbReference>
<evidence type="ECO:0000256" key="2">
    <source>
        <dbReference type="SAM" id="SignalP"/>
    </source>
</evidence>
<keyword evidence="4" id="KW-1185">Reference proteome</keyword>
<gene>
    <name evidence="3" type="ORF">PHAVU_008G025100g</name>
</gene>
<dbReference type="GO" id="GO:0010082">
    <property type="term" value="P:regulation of root meristem growth"/>
    <property type="evidence" value="ECO:0007669"/>
    <property type="project" value="InterPro"/>
</dbReference>
<dbReference type="PROSITE" id="PS51257">
    <property type="entry name" value="PROKAR_LIPOPROTEIN"/>
    <property type="match status" value="1"/>
</dbReference>
<name>V7B4J2_PHAVU</name>
<evidence type="ECO:0000256" key="1">
    <source>
        <dbReference type="SAM" id="MobiDB-lite"/>
    </source>
</evidence>
<sequence length="207" mass="22844">MKTRNSEMKITVLSTVLLGCFLVITVQGDSSARVVPAGKVGYKHKLGVSAQEESFVRGGAGHVRKIGLGGKKFSRKEVKYVDFENGKRADGETSKISGNHNAGLKPSGSRDQKNDAQKFVIMGRKQYLKSTKYVIPRSDSTSTNPKSCSQDCNSEQEVFEEARKSSGEKDETQRFAEAAKEIASLIYKDYKGKPSHRPPINNQEPRN</sequence>
<organism evidence="3 4">
    <name type="scientific">Phaseolus vulgaris</name>
    <name type="common">Kidney bean</name>
    <name type="synonym">French bean</name>
    <dbReference type="NCBI Taxonomy" id="3885"/>
    <lineage>
        <taxon>Eukaryota</taxon>
        <taxon>Viridiplantae</taxon>
        <taxon>Streptophyta</taxon>
        <taxon>Embryophyta</taxon>
        <taxon>Tracheophyta</taxon>
        <taxon>Spermatophyta</taxon>
        <taxon>Magnoliopsida</taxon>
        <taxon>eudicotyledons</taxon>
        <taxon>Gunneridae</taxon>
        <taxon>Pentapetalae</taxon>
        <taxon>rosids</taxon>
        <taxon>fabids</taxon>
        <taxon>Fabales</taxon>
        <taxon>Fabaceae</taxon>
        <taxon>Papilionoideae</taxon>
        <taxon>50 kb inversion clade</taxon>
        <taxon>NPAAA clade</taxon>
        <taxon>indigoferoid/millettioid clade</taxon>
        <taxon>Phaseoleae</taxon>
        <taxon>Phaseolus</taxon>
    </lineage>
</organism>
<dbReference type="Proteomes" id="UP000000226">
    <property type="component" value="Chromosome 8"/>
</dbReference>
<feature type="chain" id="PRO_5004754073" evidence="2">
    <location>
        <begin position="29"/>
        <end position="207"/>
    </location>
</feature>
<evidence type="ECO:0000313" key="4">
    <source>
        <dbReference type="Proteomes" id="UP000000226"/>
    </source>
</evidence>
<dbReference type="AlphaFoldDB" id="V7B4J2"/>
<feature type="signal peptide" evidence="2">
    <location>
        <begin position="1"/>
        <end position="28"/>
    </location>
</feature>
<protein>
    <submittedName>
        <fullName evidence="3">Uncharacterized protein</fullName>
    </submittedName>
</protein>
<dbReference type="Gramene" id="ESW11381">
    <property type="protein sequence ID" value="ESW11381"/>
    <property type="gene ID" value="PHAVU_008G025100g"/>
</dbReference>
<dbReference type="PANTHER" id="PTHR36313:SF7">
    <property type="entry name" value="OS09G0474600 PROTEIN"/>
    <property type="match status" value="1"/>
</dbReference>
<dbReference type="InterPro" id="IPR038804">
    <property type="entry name" value="RGF3"/>
</dbReference>
<proteinExistence type="predicted"/>
<reference evidence="4" key="1">
    <citation type="journal article" date="2014" name="Nat. Genet.">
        <title>A reference genome for common bean and genome-wide analysis of dual domestications.</title>
        <authorList>
            <person name="Schmutz J."/>
            <person name="McClean P.E."/>
            <person name="Mamidi S."/>
            <person name="Wu G.A."/>
            <person name="Cannon S.B."/>
            <person name="Grimwood J."/>
            <person name="Jenkins J."/>
            <person name="Shu S."/>
            <person name="Song Q."/>
            <person name="Chavarro C."/>
            <person name="Torres-Torres M."/>
            <person name="Geffroy V."/>
            <person name="Moghaddam S.M."/>
            <person name="Gao D."/>
            <person name="Abernathy B."/>
            <person name="Barry K."/>
            <person name="Blair M."/>
            <person name="Brick M.A."/>
            <person name="Chovatia M."/>
            <person name="Gepts P."/>
            <person name="Goodstein D.M."/>
            <person name="Gonzales M."/>
            <person name="Hellsten U."/>
            <person name="Hyten D.L."/>
            <person name="Jia G."/>
            <person name="Kelly J.D."/>
            <person name="Kudrna D."/>
            <person name="Lee R."/>
            <person name="Richard M.M."/>
            <person name="Miklas P.N."/>
            <person name="Osorno J.M."/>
            <person name="Rodrigues J."/>
            <person name="Thareau V."/>
            <person name="Urrea C.A."/>
            <person name="Wang M."/>
            <person name="Yu Y."/>
            <person name="Zhang M."/>
            <person name="Wing R.A."/>
            <person name="Cregan P.B."/>
            <person name="Rokhsar D.S."/>
            <person name="Jackson S.A."/>
        </authorList>
    </citation>
    <scope>NUCLEOTIDE SEQUENCE [LARGE SCALE GENOMIC DNA]</scope>
    <source>
        <strain evidence="4">cv. G19833</strain>
    </source>
</reference>
<feature type="region of interest" description="Disordered" evidence="1">
    <location>
        <begin position="187"/>
        <end position="207"/>
    </location>
</feature>
<accession>V7B4J2</accession>
<keyword evidence="2" id="KW-0732">Signal</keyword>
<dbReference type="OrthoDB" id="1937240at2759"/>
<feature type="region of interest" description="Disordered" evidence="1">
    <location>
        <begin position="136"/>
        <end position="174"/>
    </location>
</feature>
<feature type="compositionally biased region" description="Basic and acidic residues" evidence="1">
    <location>
        <begin position="160"/>
        <end position="174"/>
    </location>
</feature>
<dbReference type="EMBL" id="CM002295">
    <property type="protein sequence ID" value="ESW11381.1"/>
    <property type="molecule type" value="Genomic_DNA"/>
</dbReference>
<evidence type="ECO:0000313" key="3">
    <source>
        <dbReference type="EMBL" id="ESW11381.1"/>
    </source>
</evidence>
<feature type="region of interest" description="Disordered" evidence="1">
    <location>
        <begin position="88"/>
        <end position="115"/>
    </location>
</feature>
<feature type="compositionally biased region" description="Polar residues" evidence="1">
    <location>
        <begin position="138"/>
        <end position="156"/>
    </location>
</feature>
<dbReference type="GO" id="GO:0008083">
    <property type="term" value="F:growth factor activity"/>
    <property type="evidence" value="ECO:0007669"/>
    <property type="project" value="InterPro"/>
</dbReference>
<dbReference type="OMA" id="RRNTQMK"/>